<organism evidence="1 2">
    <name type="scientific">Cladonia borealis</name>
    <dbReference type="NCBI Taxonomy" id="184061"/>
    <lineage>
        <taxon>Eukaryota</taxon>
        <taxon>Fungi</taxon>
        <taxon>Dikarya</taxon>
        <taxon>Ascomycota</taxon>
        <taxon>Pezizomycotina</taxon>
        <taxon>Lecanoromycetes</taxon>
        <taxon>OSLEUM clade</taxon>
        <taxon>Lecanoromycetidae</taxon>
        <taxon>Lecanorales</taxon>
        <taxon>Lecanorineae</taxon>
        <taxon>Cladoniaceae</taxon>
        <taxon>Cladonia</taxon>
    </lineage>
</organism>
<keyword evidence="2" id="KW-1185">Reference proteome</keyword>
<reference evidence="1" key="1">
    <citation type="submission" date="2023-03" db="EMBL/GenBank/DDBJ databases">
        <title>Complete genome of Cladonia borealis.</title>
        <authorList>
            <person name="Park H."/>
        </authorList>
    </citation>
    <scope>NUCLEOTIDE SEQUENCE</scope>
    <source>
        <strain evidence="1">ANT050790</strain>
    </source>
</reference>
<name>A0AA39UDZ5_9LECA</name>
<dbReference type="AlphaFoldDB" id="A0AA39UDZ5"/>
<sequence length="119" mass="13227">MESIGSVSAMYELTNASSSTADSDFANFQRESDPLAEQILACNGIEAYEAYLRDSEAIRARHQEQEHKEALAKLALKAEFRAAAHRFLNFEDRIEKGLKTIVGKVLTKAAGRHVHLLHA</sequence>
<dbReference type="Proteomes" id="UP001166286">
    <property type="component" value="Unassembled WGS sequence"/>
</dbReference>
<proteinExistence type="predicted"/>
<evidence type="ECO:0000313" key="2">
    <source>
        <dbReference type="Proteomes" id="UP001166286"/>
    </source>
</evidence>
<protein>
    <submittedName>
        <fullName evidence="1">Uncharacterized protein</fullName>
    </submittedName>
</protein>
<dbReference type="EMBL" id="JAFEKC020000003">
    <property type="protein sequence ID" value="KAK0516011.1"/>
    <property type="molecule type" value="Genomic_DNA"/>
</dbReference>
<evidence type="ECO:0000313" key="1">
    <source>
        <dbReference type="EMBL" id="KAK0516011.1"/>
    </source>
</evidence>
<comment type="caution">
    <text evidence="1">The sequence shown here is derived from an EMBL/GenBank/DDBJ whole genome shotgun (WGS) entry which is preliminary data.</text>
</comment>
<gene>
    <name evidence="1" type="ORF">JMJ35_002045</name>
</gene>
<accession>A0AA39UDZ5</accession>